<dbReference type="GO" id="GO:0006297">
    <property type="term" value="P:nucleotide-excision repair, DNA gap filling"/>
    <property type="evidence" value="ECO:0007669"/>
    <property type="project" value="TreeGrafter"/>
</dbReference>
<protein>
    <submittedName>
        <fullName evidence="1">Uncharacterized protein</fullName>
    </submittedName>
</protein>
<organism evidence="1 2">
    <name type="scientific">Coptis chinensis</name>
    <dbReference type="NCBI Taxonomy" id="261450"/>
    <lineage>
        <taxon>Eukaryota</taxon>
        <taxon>Viridiplantae</taxon>
        <taxon>Streptophyta</taxon>
        <taxon>Embryophyta</taxon>
        <taxon>Tracheophyta</taxon>
        <taxon>Spermatophyta</taxon>
        <taxon>Magnoliopsida</taxon>
        <taxon>Ranunculales</taxon>
        <taxon>Ranunculaceae</taxon>
        <taxon>Coptidoideae</taxon>
        <taxon>Coptis</taxon>
    </lineage>
</organism>
<dbReference type="AlphaFoldDB" id="A0A835LG80"/>
<sequence>MIDCDIVGGNWIEVPVGKYKKAVRTMSYYCQLEFDCLYPYAPEVANLVTLQGESQPFVRNIMTLKSYSPIVGADVMPFENEREKFYLLGGETGTTLLPPVQDCLENRIEICNP</sequence>
<keyword evidence="2" id="KW-1185">Reference proteome</keyword>
<evidence type="ECO:0000313" key="2">
    <source>
        <dbReference type="Proteomes" id="UP000631114"/>
    </source>
</evidence>
<dbReference type="SUPFAM" id="SSF53098">
    <property type="entry name" value="Ribonuclease H-like"/>
    <property type="match status" value="1"/>
</dbReference>
<dbReference type="PANTHER" id="PTHR10322:SF23">
    <property type="entry name" value="DNA POLYMERASE DELTA CATALYTIC SUBUNIT"/>
    <property type="match status" value="1"/>
</dbReference>
<dbReference type="GO" id="GO:0003887">
    <property type="term" value="F:DNA-directed DNA polymerase activity"/>
    <property type="evidence" value="ECO:0007669"/>
    <property type="project" value="TreeGrafter"/>
</dbReference>
<dbReference type="GO" id="GO:0045004">
    <property type="term" value="P:DNA replication proofreading"/>
    <property type="evidence" value="ECO:0007669"/>
    <property type="project" value="TreeGrafter"/>
</dbReference>
<dbReference type="OrthoDB" id="2414538at2759"/>
<name>A0A835LG80_9MAGN</name>
<dbReference type="PANTHER" id="PTHR10322">
    <property type="entry name" value="DNA POLYMERASE CATALYTIC SUBUNIT"/>
    <property type="match status" value="1"/>
</dbReference>
<dbReference type="GO" id="GO:0043625">
    <property type="term" value="C:delta DNA polymerase complex"/>
    <property type="evidence" value="ECO:0007669"/>
    <property type="project" value="TreeGrafter"/>
</dbReference>
<dbReference type="EMBL" id="JADFTS010000008">
    <property type="protein sequence ID" value="KAF9594368.1"/>
    <property type="molecule type" value="Genomic_DNA"/>
</dbReference>
<gene>
    <name evidence="1" type="ORF">IFM89_030497</name>
</gene>
<reference evidence="1 2" key="1">
    <citation type="submission" date="2020-10" db="EMBL/GenBank/DDBJ databases">
        <title>The Coptis chinensis genome and diversification of protoberbering-type alkaloids.</title>
        <authorList>
            <person name="Wang B."/>
            <person name="Shu S."/>
            <person name="Song C."/>
            <person name="Liu Y."/>
        </authorList>
    </citation>
    <scope>NUCLEOTIDE SEQUENCE [LARGE SCALE GENOMIC DNA]</scope>
    <source>
        <strain evidence="1">HL-2020</strain>
        <tissue evidence="1">Leaf</tissue>
    </source>
</reference>
<dbReference type="InterPro" id="IPR012337">
    <property type="entry name" value="RNaseH-like_sf"/>
</dbReference>
<dbReference type="Proteomes" id="UP000631114">
    <property type="component" value="Unassembled WGS sequence"/>
</dbReference>
<comment type="caution">
    <text evidence="1">The sequence shown here is derived from an EMBL/GenBank/DDBJ whole genome shotgun (WGS) entry which is preliminary data.</text>
</comment>
<dbReference type="GO" id="GO:0006287">
    <property type="term" value="P:base-excision repair, gap-filling"/>
    <property type="evidence" value="ECO:0007669"/>
    <property type="project" value="TreeGrafter"/>
</dbReference>
<dbReference type="GO" id="GO:0008296">
    <property type="term" value="F:3'-5'-DNA exonuclease activity"/>
    <property type="evidence" value="ECO:0007669"/>
    <property type="project" value="TreeGrafter"/>
</dbReference>
<dbReference type="InterPro" id="IPR050240">
    <property type="entry name" value="DNA_pol_type-B"/>
</dbReference>
<evidence type="ECO:0000313" key="1">
    <source>
        <dbReference type="EMBL" id="KAF9594368.1"/>
    </source>
</evidence>
<proteinExistence type="predicted"/>
<accession>A0A835LG80</accession>